<evidence type="ECO:0000259" key="4">
    <source>
        <dbReference type="PROSITE" id="PS51718"/>
    </source>
</evidence>
<dbReference type="InterPro" id="IPR001401">
    <property type="entry name" value="Dynamin_GTPase"/>
</dbReference>
<feature type="domain" description="GED" evidence="3">
    <location>
        <begin position="547"/>
        <end position="633"/>
    </location>
</feature>
<dbReference type="GO" id="GO:0005874">
    <property type="term" value="C:microtubule"/>
    <property type="evidence" value="ECO:0007669"/>
    <property type="project" value="TreeGrafter"/>
</dbReference>
<dbReference type="RefSeq" id="XP_024330572.1">
    <property type="nucleotide sequence ID" value="XM_024475628.1"/>
</dbReference>
<comment type="caution">
    <text evidence="5">The sequence shown here is derived from an EMBL/GenBank/DDBJ whole genome shotgun (WGS) entry which is preliminary data.</text>
</comment>
<evidence type="ECO:0000313" key="6">
    <source>
        <dbReference type="Proteomes" id="UP000034350"/>
    </source>
</evidence>
<keyword evidence="6" id="KW-1185">Reference proteome</keyword>
<dbReference type="InterPro" id="IPR022812">
    <property type="entry name" value="Dynamin"/>
</dbReference>
<dbReference type="PROSITE" id="PS51718">
    <property type="entry name" value="G_DYNAMIN_2"/>
    <property type="match status" value="1"/>
</dbReference>
<feature type="domain" description="Dynamin-type G" evidence="4">
    <location>
        <begin position="27"/>
        <end position="294"/>
    </location>
</feature>
<dbReference type="Pfam" id="PF01031">
    <property type="entry name" value="Dynamin_M"/>
    <property type="match status" value="1"/>
</dbReference>
<proteinExistence type="predicted"/>
<gene>
    <name evidence="5" type="ORF">AAJ76_4300016097</name>
</gene>
<organism evidence="5 6">
    <name type="scientific">Vairimorpha ceranae</name>
    <dbReference type="NCBI Taxonomy" id="40302"/>
    <lineage>
        <taxon>Eukaryota</taxon>
        <taxon>Fungi</taxon>
        <taxon>Fungi incertae sedis</taxon>
        <taxon>Microsporidia</taxon>
        <taxon>Nosematidae</taxon>
        <taxon>Vairimorpha</taxon>
    </lineage>
</organism>
<evidence type="ECO:0000256" key="2">
    <source>
        <dbReference type="ARBA" id="ARBA00023134"/>
    </source>
</evidence>
<dbReference type="InterPro" id="IPR030381">
    <property type="entry name" value="G_DYNAMIN_dom"/>
</dbReference>
<dbReference type="Pfam" id="PF00350">
    <property type="entry name" value="Dynamin_N"/>
    <property type="match status" value="1"/>
</dbReference>
<evidence type="ECO:0000313" key="5">
    <source>
        <dbReference type="EMBL" id="KKO74830.1"/>
    </source>
</evidence>
<evidence type="ECO:0000256" key="1">
    <source>
        <dbReference type="ARBA" id="ARBA00022741"/>
    </source>
</evidence>
<dbReference type="GO" id="GO:0006897">
    <property type="term" value="P:endocytosis"/>
    <property type="evidence" value="ECO:0007669"/>
    <property type="project" value="TreeGrafter"/>
</dbReference>
<dbReference type="CDD" id="cd08771">
    <property type="entry name" value="DLP_1"/>
    <property type="match status" value="1"/>
</dbReference>
<dbReference type="GO" id="GO:0003924">
    <property type="term" value="F:GTPase activity"/>
    <property type="evidence" value="ECO:0007669"/>
    <property type="project" value="InterPro"/>
</dbReference>
<dbReference type="PROSITE" id="PS51388">
    <property type="entry name" value="GED"/>
    <property type="match status" value="1"/>
</dbReference>
<sequence length="633" mass="72113">MTSYMDLLIEKINELQDICNETNIQNNIELPQIVVIGSQSSGKSSVLENIIGRDILPRGTGIVTKRPLVLQLIYNRSEDYAIFNHLPKKKFFNFEEVKNEILNETQRILKSKNDVSNIPITLKFYSSKVLTLTLVDLPGLVRVPTNNQPKDICSKIYEMCKKYVSNKNALILAVSAANADISNSDALQLAREVDPSYERTIGVLTKIDLMDQGTDVIDILAGRLIKLNLGFVPVVNRGQSDIDKKKDIMTALVDEMSFFENHPAYKKNKNYCGTKFLVSKLHTILHEHIKYCLPELQENINSSILELQKSLDDLGCVNLSPREQLMKIINDVSKKFNNTLKGNFDSKNNELIGGARINYTFNSHFASFVNLIDPLENFNDEEIRALLYNSNGSSSNILFSHTAFEQLAKSSIKLLKPHSIKLITIIFNELVRIINTIVGSSVVSRYPALNDMISTSLIKMFKENAESTTKLVDSFIEWNISYITTRHPDFLRWSDIMMNNYEGHNIDLMKTERIDFYKDMDKKVTLDSIPSVLKLHGKTSYQESVEIGIIKSMVVSYFDIIKKIVIDQVPKAIMHELVNKSENKIQERLFLEIYEKPNLDEVMSESSEVVNKRVKLKTTIKALKQAYDLICSL</sequence>
<dbReference type="SMART" id="SM00053">
    <property type="entry name" value="DYNc"/>
    <property type="match status" value="1"/>
</dbReference>
<dbReference type="SUPFAM" id="SSF52540">
    <property type="entry name" value="P-loop containing nucleoside triphosphate hydrolases"/>
    <property type="match status" value="1"/>
</dbReference>
<dbReference type="InterPro" id="IPR045063">
    <property type="entry name" value="Dynamin_N"/>
</dbReference>
<keyword evidence="1" id="KW-0547">Nucleotide-binding</keyword>
<dbReference type="Gene3D" id="1.20.120.1240">
    <property type="entry name" value="Dynamin, middle domain"/>
    <property type="match status" value="1"/>
</dbReference>
<keyword evidence="2" id="KW-0342">GTP-binding</keyword>
<dbReference type="SMART" id="SM00302">
    <property type="entry name" value="GED"/>
    <property type="match status" value="1"/>
</dbReference>
<dbReference type="AlphaFoldDB" id="A0A0F9WDD9"/>
<dbReference type="GO" id="GO:0005525">
    <property type="term" value="F:GTP binding"/>
    <property type="evidence" value="ECO:0007669"/>
    <property type="project" value="InterPro"/>
</dbReference>
<dbReference type="InterPro" id="IPR000375">
    <property type="entry name" value="Dynamin_stalk"/>
</dbReference>
<dbReference type="EMBL" id="JPQZ01000043">
    <property type="protein sequence ID" value="KKO74830.1"/>
    <property type="molecule type" value="Genomic_DNA"/>
</dbReference>
<accession>A0A0F9WDD9</accession>
<dbReference type="GeneID" id="36320575"/>
<dbReference type="GO" id="GO:0016559">
    <property type="term" value="P:peroxisome fission"/>
    <property type="evidence" value="ECO:0007669"/>
    <property type="project" value="TreeGrafter"/>
</dbReference>
<name>A0A0F9WDD9_9MICR</name>
<dbReference type="PANTHER" id="PTHR11566">
    <property type="entry name" value="DYNAMIN"/>
    <property type="match status" value="1"/>
</dbReference>
<dbReference type="GO" id="GO:0005737">
    <property type="term" value="C:cytoplasm"/>
    <property type="evidence" value="ECO:0007669"/>
    <property type="project" value="TreeGrafter"/>
</dbReference>
<dbReference type="VEuPathDB" id="MicrosporidiaDB:G9O61_00g000520"/>
<dbReference type="GO" id="GO:0008017">
    <property type="term" value="F:microtubule binding"/>
    <property type="evidence" value="ECO:0007669"/>
    <property type="project" value="TreeGrafter"/>
</dbReference>
<dbReference type="VEuPathDB" id="MicrosporidiaDB:NCER_101752"/>
<dbReference type="OMA" id="IQRRKEC"/>
<dbReference type="InterPro" id="IPR027417">
    <property type="entry name" value="P-loop_NTPase"/>
</dbReference>
<dbReference type="PRINTS" id="PR00195">
    <property type="entry name" value="DYNAMIN"/>
</dbReference>
<dbReference type="Proteomes" id="UP000034350">
    <property type="component" value="Unassembled WGS sequence"/>
</dbReference>
<dbReference type="GO" id="GO:0000266">
    <property type="term" value="P:mitochondrial fission"/>
    <property type="evidence" value="ECO:0007669"/>
    <property type="project" value="TreeGrafter"/>
</dbReference>
<dbReference type="Gene3D" id="3.40.50.300">
    <property type="entry name" value="P-loop containing nucleotide triphosphate hydrolases"/>
    <property type="match status" value="1"/>
</dbReference>
<dbReference type="OrthoDB" id="5061070at2759"/>
<protein>
    <submittedName>
        <fullName evidence="5">Dynamin-like vacuolar protein sorting protein</fullName>
    </submittedName>
</protein>
<reference evidence="5 6" key="1">
    <citation type="journal article" date="2015" name="Environ. Microbiol.">
        <title>Genome analyses suggest the presence of polyploidy and recent human-driven expansions in eight global populations of the honeybee pathogen Nosema ceranae.</title>
        <authorList>
            <person name="Pelin A."/>
            <person name="Selman M."/>
            <person name="Aris-Brosou S."/>
            <person name="Farinelli L."/>
            <person name="Corradi N."/>
        </authorList>
    </citation>
    <scope>NUCLEOTIDE SEQUENCE [LARGE SCALE GENOMIC DNA]</scope>
    <source>
        <strain evidence="5 6">PA08 1199</strain>
    </source>
</reference>
<evidence type="ECO:0000259" key="3">
    <source>
        <dbReference type="PROSITE" id="PS51388"/>
    </source>
</evidence>
<dbReference type="GO" id="GO:0048312">
    <property type="term" value="P:intracellular distribution of mitochondria"/>
    <property type="evidence" value="ECO:0007669"/>
    <property type="project" value="TreeGrafter"/>
</dbReference>
<dbReference type="VEuPathDB" id="MicrosporidiaDB:AAJ76_4300016097"/>
<dbReference type="InterPro" id="IPR003130">
    <property type="entry name" value="GED"/>
</dbReference>
<dbReference type="InterPro" id="IPR020850">
    <property type="entry name" value="GED_dom"/>
</dbReference>
<dbReference type="Pfam" id="PF02212">
    <property type="entry name" value="GED"/>
    <property type="match status" value="1"/>
</dbReference>
<dbReference type="PANTHER" id="PTHR11566:SF220">
    <property type="entry name" value="VACUOLAR PROTEIN SORTING-ASSOCIATED PROTEIN 1"/>
    <property type="match status" value="1"/>
</dbReference>
<dbReference type="GO" id="GO:0016020">
    <property type="term" value="C:membrane"/>
    <property type="evidence" value="ECO:0007669"/>
    <property type="project" value="TreeGrafter"/>
</dbReference>